<dbReference type="RefSeq" id="WP_203380866.1">
    <property type="nucleotide sequence ID" value="NZ_JAENHP010000016.1"/>
</dbReference>
<feature type="compositionally biased region" description="Polar residues" evidence="1">
    <location>
        <begin position="172"/>
        <end position="181"/>
    </location>
</feature>
<accession>A0ABS2AM03</accession>
<feature type="compositionally biased region" description="Basic and acidic residues" evidence="1">
    <location>
        <begin position="297"/>
        <end position="306"/>
    </location>
</feature>
<feature type="region of interest" description="Disordered" evidence="1">
    <location>
        <begin position="158"/>
        <end position="306"/>
    </location>
</feature>
<feature type="transmembrane region" description="Helical" evidence="2">
    <location>
        <begin position="20"/>
        <end position="42"/>
    </location>
</feature>
<feature type="compositionally biased region" description="Basic and acidic residues" evidence="1">
    <location>
        <begin position="210"/>
        <end position="219"/>
    </location>
</feature>
<evidence type="ECO:0000256" key="2">
    <source>
        <dbReference type="SAM" id="Phobius"/>
    </source>
</evidence>
<evidence type="ECO:0000313" key="5">
    <source>
        <dbReference type="Proteomes" id="UP000632138"/>
    </source>
</evidence>
<dbReference type="EMBL" id="JAENHP010000016">
    <property type="protein sequence ID" value="MBM2620892.1"/>
    <property type="molecule type" value="Genomic_DNA"/>
</dbReference>
<name>A0ABS2AM03_9ACTN</name>
<feature type="domain" description="PASTA" evidence="3">
    <location>
        <begin position="128"/>
        <end position="192"/>
    </location>
</feature>
<reference evidence="4 5" key="1">
    <citation type="submission" date="2021-01" db="EMBL/GenBank/DDBJ databases">
        <title>Actinoplanes sp. nov. LDG1-06 isolated from lichen.</title>
        <authorList>
            <person name="Saeng-In P."/>
            <person name="Phongsopitanun W."/>
            <person name="Kanchanasin P."/>
            <person name="Yuki M."/>
            <person name="Kudo T."/>
            <person name="Ohkuma M."/>
            <person name="Tanasupawat S."/>
        </authorList>
    </citation>
    <scope>NUCLEOTIDE SEQUENCE [LARGE SCALE GENOMIC DNA]</scope>
    <source>
        <strain evidence="4 5">LDG1-06</strain>
    </source>
</reference>
<dbReference type="Pfam" id="PF03793">
    <property type="entry name" value="PASTA"/>
    <property type="match status" value="1"/>
</dbReference>
<organism evidence="4 5">
    <name type="scientific">Paractinoplanes ovalisporus</name>
    <dbReference type="NCBI Taxonomy" id="2810368"/>
    <lineage>
        <taxon>Bacteria</taxon>
        <taxon>Bacillati</taxon>
        <taxon>Actinomycetota</taxon>
        <taxon>Actinomycetes</taxon>
        <taxon>Micromonosporales</taxon>
        <taxon>Micromonosporaceae</taxon>
        <taxon>Paractinoplanes</taxon>
    </lineage>
</organism>
<evidence type="ECO:0000313" key="4">
    <source>
        <dbReference type="EMBL" id="MBM2620892.1"/>
    </source>
</evidence>
<proteinExistence type="predicted"/>
<evidence type="ECO:0000259" key="3">
    <source>
        <dbReference type="PROSITE" id="PS51178"/>
    </source>
</evidence>
<evidence type="ECO:0000256" key="1">
    <source>
        <dbReference type="SAM" id="MobiDB-lite"/>
    </source>
</evidence>
<feature type="transmembrane region" description="Helical" evidence="2">
    <location>
        <begin position="93"/>
        <end position="111"/>
    </location>
</feature>
<keyword evidence="2" id="KW-1133">Transmembrane helix</keyword>
<dbReference type="Gene3D" id="3.30.10.20">
    <property type="match status" value="1"/>
</dbReference>
<dbReference type="CDD" id="cd06577">
    <property type="entry name" value="PASTA_pknB"/>
    <property type="match status" value="1"/>
</dbReference>
<keyword evidence="5" id="KW-1185">Reference proteome</keyword>
<feature type="compositionally biased region" description="Low complexity" evidence="1">
    <location>
        <begin position="220"/>
        <end position="244"/>
    </location>
</feature>
<keyword evidence="2" id="KW-0472">Membrane</keyword>
<dbReference type="Proteomes" id="UP000632138">
    <property type="component" value="Unassembled WGS sequence"/>
</dbReference>
<feature type="transmembrane region" description="Helical" evidence="2">
    <location>
        <begin position="62"/>
        <end position="81"/>
    </location>
</feature>
<gene>
    <name evidence="4" type="ORF">JIG36_35865</name>
</gene>
<keyword evidence="2" id="KW-0812">Transmembrane</keyword>
<protein>
    <submittedName>
        <fullName evidence="4">PASTA domain-containing protein</fullName>
    </submittedName>
</protein>
<dbReference type="InterPro" id="IPR005543">
    <property type="entry name" value="PASTA_dom"/>
</dbReference>
<dbReference type="PROSITE" id="PS51178">
    <property type="entry name" value="PASTA"/>
    <property type="match status" value="1"/>
</dbReference>
<sequence length="306" mass="31242">MELTSAQTAVTLGDDQVATVLAWMVAVILGSGVLVLIFRVVLEGTPTRRQQNQSDASPDTTLIRSWLAIALVSGLLVFGVLSFTLDAGELRNLLMGGIIASAGTATAFYFASKESENTQRNLLNAAFGTPTMRMPNLVGISIGNSRQVAQALGLMLEPDPTTAADDDLVTETRPTAGTSVKQGEKVTAVAAPRTPANADDTVAPKPPPKPADKPADKPANKPADGVEEAGAGVVAPAAVVQPADEGSKVGTVTEGGAAPPNAADEPRGEVDQAAAKGTAEPKVEGGSVNDAVVTDPTEDKGDEQKA</sequence>
<comment type="caution">
    <text evidence="4">The sequence shown here is derived from an EMBL/GenBank/DDBJ whole genome shotgun (WGS) entry which is preliminary data.</text>
</comment>